<name>A0A2S8S5N3_9RHOB</name>
<dbReference type="EMBL" id="PVEP01000006">
    <property type="protein sequence ID" value="PQV56048.1"/>
    <property type="molecule type" value="Genomic_DNA"/>
</dbReference>
<dbReference type="GO" id="GO:0044550">
    <property type="term" value="P:secondary metabolite biosynthetic process"/>
    <property type="evidence" value="ECO:0007669"/>
    <property type="project" value="TreeGrafter"/>
</dbReference>
<gene>
    <name evidence="4" type="ORF">LX70_02933</name>
</gene>
<dbReference type="PANTHER" id="PTHR34069:SF2">
    <property type="entry name" value="BETA-KETOACYL-[ACYL-CARRIER-PROTEIN] SYNTHASE III"/>
    <property type="match status" value="1"/>
</dbReference>
<dbReference type="RefSeq" id="WP_105515505.1">
    <property type="nucleotide sequence ID" value="NZ_PVEP01000006.1"/>
</dbReference>
<reference evidence="4 5" key="1">
    <citation type="submission" date="2018-02" db="EMBL/GenBank/DDBJ databases">
        <title>Genomic Encyclopedia of Archaeal and Bacterial Type Strains, Phase II (KMG-II): from individual species to whole genera.</title>
        <authorList>
            <person name="Goeker M."/>
        </authorList>
    </citation>
    <scope>NUCLEOTIDE SEQUENCE [LARGE SCALE GENOMIC DNA]</scope>
    <source>
        <strain evidence="4 5">DSM 18921</strain>
    </source>
</reference>
<dbReference type="InterPro" id="IPR016039">
    <property type="entry name" value="Thiolase-like"/>
</dbReference>
<evidence type="ECO:0000256" key="1">
    <source>
        <dbReference type="ARBA" id="ARBA00022679"/>
    </source>
</evidence>
<comment type="caution">
    <text evidence="4">The sequence shown here is derived from an EMBL/GenBank/DDBJ whole genome shotgun (WGS) entry which is preliminary data.</text>
</comment>
<dbReference type="InterPro" id="IPR013747">
    <property type="entry name" value="ACP_syn_III_C"/>
</dbReference>
<dbReference type="OrthoDB" id="2636646at2"/>
<sequence>MSRAEPLTIRAMAAHVPSAAQTLAEAAAEIGLNGMQVRMFGRLFGLERLPYDPGESLETLLVSALDALASQDPAAIRRVRYVIHTHTIPAVRPAFARIGLNLPQRIETLSLTMAHCASGLVALEMLDDLLISGETAIILAGEKAFHPRVRVIQDTTVMSDGAVALLVGRGEGRIAVRATHAIHDGRFAISRGHRGEEPALPDNYVGFVGAHIRAALTRFGLAPGDLRLILPHNVNLVSWGAIAKTLGLPLTAVYTRNIPRYGHCFGADPLLNLMDAEADGLLAPGDRALCVSVGMGMSAAATLIDILPAPVPASIPAQRKDLSPCS</sequence>
<dbReference type="Pfam" id="PF08541">
    <property type="entry name" value="ACP_syn_III_C"/>
    <property type="match status" value="1"/>
</dbReference>
<dbReference type="AlphaFoldDB" id="A0A2S8S5N3"/>
<dbReference type="PANTHER" id="PTHR34069">
    <property type="entry name" value="3-OXOACYL-[ACYL-CARRIER-PROTEIN] SYNTHASE 3"/>
    <property type="match status" value="1"/>
</dbReference>
<feature type="domain" description="Beta-ketoacyl-[acyl-carrier-protein] synthase III C-terminal" evidence="3">
    <location>
        <begin position="217"/>
        <end position="305"/>
    </location>
</feature>
<dbReference type="GO" id="GO:0016746">
    <property type="term" value="F:acyltransferase activity"/>
    <property type="evidence" value="ECO:0007669"/>
    <property type="project" value="UniProtKB-KW"/>
</dbReference>
<organism evidence="4 5">
    <name type="scientific">Albidovulum denitrificans</name>
    <dbReference type="NCBI Taxonomy" id="404881"/>
    <lineage>
        <taxon>Bacteria</taxon>
        <taxon>Pseudomonadati</taxon>
        <taxon>Pseudomonadota</taxon>
        <taxon>Alphaproteobacteria</taxon>
        <taxon>Rhodobacterales</taxon>
        <taxon>Paracoccaceae</taxon>
        <taxon>Albidovulum</taxon>
    </lineage>
</organism>
<evidence type="ECO:0000256" key="2">
    <source>
        <dbReference type="ARBA" id="ARBA00023315"/>
    </source>
</evidence>
<dbReference type="Gene3D" id="3.40.47.10">
    <property type="match status" value="2"/>
</dbReference>
<keyword evidence="2" id="KW-0012">Acyltransferase</keyword>
<dbReference type="Proteomes" id="UP000238338">
    <property type="component" value="Unassembled WGS sequence"/>
</dbReference>
<evidence type="ECO:0000313" key="5">
    <source>
        <dbReference type="Proteomes" id="UP000238338"/>
    </source>
</evidence>
<keyword evidence="5" id="KW-1185">Reference proteome</keyword>
<evidence type="ECO:0000259" key="3">
    <source>
        <dbReference type="Pfam" id="PF08541"/>
    </source>
</evidence>
<keyword evidence="1" id="KW-0808">Transferase</keyword>
<protein>
    <submittedName>
        <fullName evidence="4">3-oxoacyl-[acyl-carrier-protein] synthase-3</fullName>
    </submittedName>
</protein>
<evidence type="ECO:0000313" key="4">
    <source>
        <dbReference type="EMBL" id="PQV56048.1"/>
    </source>
</evidence>
<proteinExistence type="predicted"/>
<dbReference type="SUPFAM" id="SSF53901">
    <property type="entry name" value="Thiolase-like"/>
    <property type="match status" value="1"/>
</dbReference>
<accession>A0A2S8S5N3</accession>